<name>Q7M7X3_WOLSU</name>
<dbReference type="PANTHER" id="PTHR43023:SF3">
    <property type="entry name" value="PROTEIN TRIGALACTOSYLDIACYLGLYCEROL 3, CHLOROPLASTIC"/>
    <property type="match status" value="1"/>
</dbReference>
<dbReference type="InterPro" id="IPR027417">
    <property type="entry name" value="P-loop_NTPase"/>
</dbReference>
<dbReference type="InterPro" id="IPR003593">
    <property type="entry name" value="AAA+_ATPase"/>
</dbReference>
<reference evidence="5 6" key="1">
    <citation type="journal article" date="2003" name="Proc. Natl. Acad. Sci. U.S.A.">
        <title>Complete genome sequence and analysis of Wolinella succinogenes.</title>
        <authorList>
            <person name="Baar C."/>
            <person name="Eppinger M."/>
            <person name="Raddatz G."/>
            <person name="Simon JM."/>
            <person name="Lanz C."/>
            <person name="Klimmek O."/>
            <person name="Nandakumar R."/>
            <person name="Gross R."/>
            <person name="Rosinus A."/>
            <person name="Keller H."/>
            <person name="Jagtap P."/>
            <person name="Linke B."/>
            <person name="Meyer F."/>
            <person name="Lederer H."/>
            <person name="Schuster S.C."/>
        </authorList>
    </citation>
    <scope>NUCLEOTIDE SEQUENCE [LARGE SCALE GENOMIC DNA]</scope>
    <source>
        <strain evidence="6">ATCC 29543 / DSM 1740 / CCUG 13145 / JCM 31913 / LMG 7466 / NCTC 11488 / FDC 602W</strain>
    </source>
</reference>
<dbReference type="Proteomes" id="UP000000422">
    <property type="component" value="Chromosome"/>
</dbReference>
<feature type="domain" description="ABC transporter" evidence="4">
    <location>
        <begin position="4"/>
        <end position="241"/>
    </location>
</feature>
<dbReference type="EMBL" id="BX571662">
    <property type="protein sequence ID" value="CAE11024.1"/>
    <property type="molecule type" value="Genomic_DNA"/>
</dbReference>
<evidence type="ECO:0000256" key="1">
    <source>
        <dbReference type="ARBA" id="ARBA00022448"/>
    </source>
</evidence>
<dbReference type="Gene3D" id="3.40.50.300">
    <property type="entry name" value="P-loop containing nucleotide triphosphate hydrolases"/>
    <property type="match status" value="1"/>
</dbReference>
<protein>
    <submittedName>
        <fullName evidence="5">ABC TRANSPORTER, ATP-BINDING PROTEIN</fullName>
    </submittedName>
</protein>
<keyword evidence="2" id="KW-0547">Nucleotide-binding</keyword>
<dbReference type="eggNOG" id="COG1127">
    <property type="taxonomic scope" value="Bacteria"/>
</dbReference>
<dbReference type="Pfam" id="PF00005">
    <property type="entry name" value="ABC_tran"/>
    <property type="match status" value="1"/>
</dbReference>
<dbReference type="PROSITE" id="PS50893">
    <property type="entry name" value="ABC_TRANSPORTER_2"/>
    <property type="match status" value="1"/>
</dbReference>
<dbReference type="SUPFAM" id="SSF52540">
    <property type="entry name" value="P-loop containing nucleoside triphosphate hydrolases"/>
    <property type="match status" value="1"/>
</dbReference>
<dbReference type="InterPro" id="IPR003439">
    <property type="entry name" value="ABC_transporter-like_ATP-bd"/>
</dbReference>
<dbReference type="KEGG" id="wsu:WS2022"/>
<dbReference type="GO" id="GO:0005524">
    <property type="term" value="F:ATP binding"/>
    <property type="evidence" value="ECO:0007669"/>
    <property type="project" value="UniProtKB-KW"/>
</dbReference>
<dbReference type="GO" id="GO:0016887">
    <property type="term" value="F:ATP hydrolysis activity"/>
    <property type="evidence" value="ECO:0007669"/>
    <property type="project" value="InterPro"/>
</dbReference>
<dbReference type="PANTHER" id="PTHR43023">
    <property type="entry name" value="PROTEIN TRIGALACTOSYLDIACYLGLYCEROL 3, CHLOROPLASTIC"/>
    <property type="match status" value="1"/>
</dbReference>
<evidence type="ECO:0000259" key="4">
    <source>
        <dbReference type="PROSITE" id="PS50893"/>
    </source>
</evidence>
<evidence type="ECO:0000313" key="6">
    <source>
        <dbReference type="Proteomes" id="UP000000422"/>
    </source>
</evidence>
<keyword evidence="1" id="KW-0813">Transport</keyword>
<dbReference type="RefSeq" id="WP_011139806.1">
    <property type="nucleotide sequence ID" value="NC_005090.1"/>
</dbReference>
<evidence type="ECO:0000256" key="3">
    <source>
        <dbReference type="ARBA" id="ARBA00022840"/>
    </source>
</evidence>
<evidence type="ECO:0000313" key="5">
    <source>
        <dbReference type="EMBL" id="CAE11024.1"/>
    </source>
</evidence>
<evidence type="ECO:0000256" key="2">
    <source>
        <dbReference type="ARBA" id="ARBA00022741"/>
    </source>
</evidence>
<sequence length="252" mass="28368">MNLIEVEHLCTHYEGRAIHEDISLTIRQGEIYGLLGGSGSGKSTLMRSMILLKRPTSGVVRIHGEDIWALPLERQAKLRLSWGVLFQFGALFSSLSVLENVSILLKEYSSYPKEVIESVAMMWIDRVGLPPHAARLYPSELSGGMKKRAALARALALSPEVLFLDEPTSGLDPNSAEKFDRLILELRDTLGITVVMVTHDLDTVMDAMDRFVILHDCKVLMEGTLEELKQRDFPELKNFYKTNRGGKLWRTV</sequence>
<dbReference type="AlphaFoldDB" id="Q7M7X3"/>
<accession>Q7M7X3</accession>
<keyword evidence="3 5" id="KW-0067">ATP-binding</keyword>
<proteinExistence type="predicted"/>
<organism evidence="6">
    <name type="scientific">Wolinella succinogenes (strain ATCC 29543 / DSM 1740 / CCUG 13145 / JCM 31913 / LMG 7466 / NCTC 11488 / FDC 602W)</name>
    <name type="common">Vibrio succinogenes</name>
    <dbReference type="NCBI Taxonomy" id="273121"/>
    <lineage>
        <taxon>Bacteria</taxon>
        <taxon>Pseudomonadati</taxon>
        <taxon>Campylobacterota</taxon>
        <taxon>Epsilonproteobacteria</taxon>
        <taxon>Campylobacterales</taxon>
        <taxon>Helicobacteraceae</taxon>
        <taxon>Wolinella</taxon>
    </lineage>
</organism>
<dbReference type="SMART" id="SM00382">
    <property type="entry name" value="AAA"/>
    <property type="match status" value="1"/>
</dbReference>
<dbReference type="HOGENOM" id="CLU_000604_1_22_7"/>
<dbReference type="InterPro" id="IPR017871">
    <property type="entry name" value="ABC_transporter-like_CS"/>
</dbReference>
<dbReference type="STRING" id="273121.WS2022"/>
<keyword evidence="6" id="KW-1185">Reference proteome</keyword>
<gene>
    <name evidence="5" type="ordered locus">WS2022</name>
</gene>
<dbReference type="PROSITE" id="PS00211">
    <property type="entry name" value="ABC_TRANSPORTER_1"/>
    <property type="match status" value="1"/>
</dbReference>